<name>A0A2J6TQD1_9HELO</name>
<reference evidence="1 2" key="1">
    <citation type="submission" date="2016-04" db="EMBL/GenBank/DDBJ databases">
        <title>A degradative enzymes factory behind the ericoid mycorrhizal symbiosis.</title>
        <authorList>
            <consortium name="DOE Joint Genome Institute"/>
            <person name="Martino E."/>
            <person name="Morin E."/>
            <person name="Grelet G."/>
            <person name="Kuo A."/>
            <person name="Kohler A."/>
            <person name="Daghino S."/>
            <person name="Barry K."/>
            <person name="Choi C."/>
            <person name="Cichocki N."/>
            <person name="Clum A."/>
            <person name="Copeland A."/>
            <person name="Hainaut M."/>
            <person name="Haridas S."/>
            <person name="Labutti K."/>
            <person name="Lindquist E."/>
            <person name="Lipzen A."/>
            <person name="Khouja H.-R."/>
            <person name="Murat C."/>
            <person name="Ohm R."/>
            <person name="Olson A."/>
            <person name="Spatafora J."/>
            <person name="Veneault-Fourrey C."/>
            <person name="Henrissat B."/>
            <person name="Grigoriev I."/>
            <person name="Martin F."/>
            <person name="Perotto S."/>
        </authorList>
    </citation>
    <scope>NUCLEOTIDE SEQUENCE [LARGE SCALE GENOMIC DNA]</scope>
    <source>
        <strain evidence="1 2">E</strain>
    </source>
</reference>
<dbReference type="RefSeq" id="XP_024742106.1">
    <property type="nucleotide sequence ID" value="XM_024879232.1"/>
</dbReference>
<dbReference type="GeneID" id="36587309"/>
<dbReference type="Proteomes" id="UP000235371">
    <property type="component" value="Unassembled WGS sequence"/>
</dbReference>
<dbReference type="AlphaFoldDB" id="A0A2J6TQD1"/>
<gene>
    <name evidence="1" type="ORF">K444DRAFT_607763</name>
</gene>
<accession>A0A2J6TQD1</accession>
<dbReference type="OrthoDB" id="10267969at2759"/>
<proteinExistence type="predicted"/>
<dbReference type="InParanoid" id="A0A2J6TQD1"/>
<evidence type="ECO:0000313" key="1">
    <source>
        <dbReference type="EMBL" id="PMD65202.1"/>
    </source>
</evidence>
<evidence type="ECO:0000313" key="2">
    <source>
        <dbReference type="Proteomes" id="UP000235371"/>
    </source>
</evidence>
<protein>
    <submittedName>
        <fullName evidence="1">Uncharacterized protein</fullName>
    </submittedName>
</protein>
<dbReference type="EMBL" id="KZ613746">
    <property type="protein sequence ID" value="PMD65202.1"/>
    <property type="molecule type" value="Genomic_DNA"/>
</dbReference>
<sequence length="52" mass="6356">MHVCRYLARDVDKCAFLPPEIYQGKAIDHEALLFDEFLEEERERKLKKLFWD</sequence>
<keyword evidence="2" id="KW-1185">Reference proteome</keyword>
<organism evidence="1 2">
    <name type="scientific">Hyaloscypha bicolor E</name>
    <dbReference type="NCBI Taxonomy" id="1095630"/>
    <lineage>
        <taxon>Eukaryota</taxon>
        <taxon>Fungi</taxon>
        <taxon>Dikarya</taxon>
        <taxon>Ascomycota</taxon>
        <taxon>Pezizomycotina</taxon>
        <taxon>Leotiomycetes</taxon>
        <taxon>Helotiales</taxon>
        <taxon>Hyaloscyphaceae</taxon>
        <taxon>Hyaloscypha</taxon>
        <taxon>Hyaloscypha bicolor</taxon>
    </lineage>
</organism>